<proteinExistence type="predicted"/>
<evidence type="ECO:0000313" key="2">
    <source>
        <dbReference type="Proteomes" id="UP000005536"/>
    </source>
</evidence>
<organism evidence="1 2">
    <name type="scientific">Neisseria elongata subsp. glycolytica ATCC 29315</name>
    <dbReference type="NCBI Taxonomy" id="546263"/>
    <lineage>
        <taxon>Bacteria</taxon>
        <taxon>Pseudomonadati</taxon>
        <taxon>Pseudomonadota</taxon>
        <taxon>Betaproteobacteria</taxon>
        <taxon>Neisseriales</taxon>
        <taxon>Neisseriaceae</taxon>
        <taxon>Neisseria</taxon>
    </lineage>
</organism>
<dbReference type="EMBL" id="ADBF01000234">
    <property type="protein sequence ID" value="EFE48819.1"/>
    <property type="molecule type" value="Genomic_DNA"/>
</dbReference>
<dbReference type="Proteomes" id="UP000005536">
    <property type="component" value="Unassembled WGS sequence"/>
</dbReference>
<accession>D4DTK4</accession>
<dbReference type="AlphaFoldDB" id="D4DTK4"/>
<protein>
    <submittedName>
        <fullName evidence="1">Uncharacterized protein</fullName>
    </submittedName>
</protein>
<evidence type="ECO:0000313" key="1">
    <source>
        <dbReference type="EMBL" id="EFE48819.1"/>
    </source>
</evidence>
<reference evidence="1 2" key="1">
    <citation type="submission" date="2010-02" db="EMBL/GenBank/DDBJ databases">
        <authorList>
            <person name="Weinstock G."/>
            <person name="Sodergren E."/>
            <person name="Clifton S."/>
            <person name="Fulton L."/>
            <person name="Fulton B."/>
            <person name="Courtney L."/>
            <person name="Fronick C."/>
            <person name="Harrison M."/>
            <person name="Strong C."/>
            <person name="Farmer C."/>
            <person name="Delahaunty K."/>
            <person name="Markovic C."/>
            <person name="Hall O."/>
            <person name="Minx P."/>
            <person name="Tomlinson C."/>
            <person name="Mitreva M."/>
            <person name="Nelson J."/>
            <person name="Hou S."/>
            <person name="Wollam A."/>
            <person name="Pepin K.H."/>
            <person name="Johnson M."/>
            <person name="Bhonagiri V."/>
            <person name="Zhang X."/>
            <person name="Suruliraj S."/>
            <person name="Warren W."/>
            <person name="Chinwalla A."/>
            <person name="Mardis E.R."/>
            <person name="Wilson R.K."/>
        </authorList>
    </citation>
    <scope>NUCLEOTIDE SEQUENCE [LARGE SCALE GENOMIC DNA]</scope>
    <source>
        <strain evidence="1 2">ATCC 29315</strain>
    </source>
</reference>
<name>D4DTK4_NEIEG</name>
<comment type="caution">
    <text evidence="1">The sequence shown here is derived from an EMBL/GenBank/DDBJ whole genome shotgun (WGS) entry which is preliminary data.</text>
</comment>
<sequence length="39" mass="4156">MPTIAPETAALRLAGVVFYGGVIGGGTRQFCIKTEWMNV</sequence>
<gene>
    <name evidence="1" type="ORF">NEIELOOT_02410</name>
</gene>